<comment type="caution">
    <text evidence="1">The sequence shown here is derived from an EMBL/GenBank/DDBJ whole genome shotgun (WGS) entry which is preliminary data.</text>
</comment>
<protein>
    <recommendedName>
        <fullName evidence="3">Ankyrin</fullName>
    </recommendedName>
</protein>
<gene>
    <name evidence="1" type="ORF">GT037_004122</name>
</gene>
<dbReference type="RefSeq" id="XP_038788876.1">
    <property type="nucleotide sequence ID" value="XM_038929169.1"/>
</dbReference>
<dbReference type="OrthoDB" id="366390at2759"/>
<dbReference type="EMBL" id="JAAABM010000004">
    <property type="protein sequence ID" value="KAF7678741.1"/>
    <property type="molecule type" value="Genomic_DNA"/>
</dbReference>
<dbReference type="Gene3D" id="1.25.40.20">
    <property type="entry name" value="Ankyrin repeat-containing domain"/>
    <property type="match status" value="1"/>
</dbReference>
<dbReference type="InterPro" id="IPR036770">
    <property type="entry name" value="Ankyrin_rpt-contain_sf"/>
</dbReference>
<dbReference type="Proteomes" id="UP000596902">
    <property type="component" value="Unassembled WGS sequence"/>
</dbReference>
<dbReference type="AlphaFoldDB" id="A0A8H7EHF4"/>
<proteinExistence type="predicted"/>
<keyword evidence="2" id="KW-1185">Reference proteome</keyword>
<evidence type="ECO:0000313" key="1">
    <source>
        <dbReference type="EMBL" id="KAF7678741.1"/>
    </source>
</evidence>
<dbReference type="SUPFAM" id="SSF48403">
    <property type="entry name" value="Ankyrin repeat"/>
    <property type="match status" value="1"/>
</dbReference>
<accession>A0A8H7EHF4</accession>
<organism evidence="1 2">
    <name type="scientific">Alternaria burnsii</name>
    <dbReference type="NCBI Taxonomy" id="1187904"/>
    <lineage>
        <taxon>Eukaryota</taxon>
        <taxon>Fungi</taxon>
        <taxon>Dikarya</taxon>
        <taxon>Ascomycota</taxon>
        <taxon>Pezizomycotina</taxon>
        <taxon>Dothideomycetes</taxon>
        <taxon>Pleosporomycetidae</taxon>
        <taxon>Pleosporales</taxon>
        <taxon>Pleosporineae</taxon>
        <taxon>Pleosporaceae</taxon>
        <taxon>Alternaria</taxon>
        <taxon>Alternaria sect. Alternaria</taxon>
    </lineage>
</organism>
<name>A0A8H7EHF4_9PLEO</name>
<evidence type="ECO:0000313" key="2">
    <source>
        <dbReference type="Proteomes" id="UP000596902"/>
    </source>
</evidence>
<dbReference type="GeneID" id="62202347"/>
<reference evidence="1" key="1">
    <citation type="submission" date="2020-01" db="EMBL/GenBank/DDBJ databases">
        <authorList>
            <person name="Feng Z.H.Z."/>
        </authorList>
    </citation>
    <scope>NUCLEOTIDE SEQUENCE</scope>
    <source>
        <strain evidence="1">CBS107.38</strain>
    </source>
</reference>
<sequence length="461" mass="52126">MANLSDLPAELFQIVIHELVITSKNPSDAWFPPPQSKIDPLWKLRGVCRSFAAEIEREVFSQQPREFYGSRHVQRLVRTHFAPFMLQVSRKPGSVNEKMFKRLQRMVQYIAEQVDYEDKEQRNEVIDKTYNGLSKILMMDDVLHALLCDSVGCSRCSKLLGSELPIRLPYHDKFCAALAAGNHRLLSKILPKLDAKDGDQLITAQPIWFAIRVRDLTSLNNILRYLETQPPSTQISLTSYYGMFSISRCISITLSQKYHPAAQLLLDYYEKNLPCPPSRIYSWWVAQASANCSLDQLQALKAVLRFNAGSRNLIEHDTLAAVYAKGSSAAIQEVLQHVEDINGGTLLTAPIFIAVRSGRPIAIQACLQAGANVNLSMRPNMRAIGRTHITPVETAVHRHDVSIVRTLIENGATIPHISKWPTHARTYRLLYEAASKLTDVVLPDLEHFKRCNKNDLKALKY</sequence>
<reference evidence="1" key="2">
    <citation type="submission" date="2020-08" db="EMBL/GenBank/DDBJ databases">
        <title>Draft Genome Sequence of Cumin Blight Pathogen Alternaria burnsii.</title>
        <authorList>
            <person name="Feng Z."/>
        </authorList>
    </citation>
    <scope>NUCLEOTIDE SEQUENCE</scope>
    <source>
        <strain evidence="1">CBS107.38</strain>
    </source>
</reference>
<evidence type="ECO:0008006" key="3">
    <source>
        <dbReference type="Google" id="ProtNLM"/>
    </source>
</evidence>